<dbReference type="Pfam" id="PF01965">
    <property type="entry name" value="DJ-1_PfpI"/>
    <property type="match status" value="1"/>
</dbReference>
<dbReference type="GO" id="GO:0006355">
    <property type="term" value="P:regulation of DNA-templated transcription"/>
    <property type="evidence" value="ECO:0007669"/>
    <property type="project" value="TreeGrafter"/>
</dbReference>
<organism evidence="2 3">
    <name type="scientific">Pseudomonas canadensis</name>
    <dbReference type="NCBI Taxonomy" id="915099"/>
    <lineage>
        <taxon>Bacteria</taxon>
        <taxon>Pseudomonadati</taxon>
        <taxon>Pseudomonadota</taxon>
        <taxon>Gammaproteobacteria</taxon>
        <taxon>Pseudomonadales</taxon>
        <taxon>Pseudomonadaceae</taxon>
        <taxon>Pseudomonas</taxon>
    </lineage>
</organism>
<dbReference type="SUPFAM" id="SSF52317">
    <property type="entry name" value="Class I glutamine amidotransferase-like"/>
    <property type="match status" value="1"/>
</dbReference>
<dbReference type="InterPro" id="IPR002818">
    <property type="entry name" value="DJ-1/PfpI"/>
</dbReference>
<dbReference type="Proteomes" id="UP000283389">
    <property type="component" value="Unassembled WGS sequence"/>
</dbReference>
<accession>A0A423EZJ8</accession>
<protein>
    <recommendedName>
        <fullName evidence="1">DJ-1/PfpI domain-containing protein</fullName>
    </recommendedName>
</protein>
<reference evidence="2 3" key="1">
    <citation type="submission" date="2016-10" db="EMBL/GenBank/DDBJ databases">
        <title>Comparative genome analysis of multiple Pseudomonas spp. focuses on biocontrol and plant growth promoting traits.</title>
        <authorList>
            <person name="Tao X.-Y."/>
            <person name="Taylor C.G."/>
        </authorList>
    </citation>
    <scope>NUCLEOTIDE SEQUENCE [LARGE SCALE GENOMIC DNA]</scope>
    <source>
        <strain evidence="2 3">36C8</strain>
    </source>
</reference>
<comment type="caution">
    <text evidence="2">The sequence shown here is derived from an EMBL/GenBank/DDBJ whole genome shotgun (WGS) entry which is preliminary data.</text>
</comment>
<dbReference type="InterPro" id="IPR029062">
    <property type="entry name" value="Class_I_gatase-like"/>
</dbReference>
<gene>
    <name evidence="2" type="ORF">BK649_23995</name>
</gene>
<dbReference type="PANTHER" id="PTHR43130:SF2">
    <property type="entry name" value="DJ-1_PFPI DOMAIN-CONTAINING PROTEIN"/>
    <property type="match status" value="1"/>
</dbReference>
<proteinExistence type="predicted"/>
<evidence type="ECO:0000313" key="3">
    <source>
        <dbReference type="Proteomes" id="UP000283389"/>
    </source>
</evidence>
<sequence>MTLLSIVVFDDFSDIDLVLPWDILSRVKRHDWKVQVVGMGSTHRSTLGMLVKTDERLNSVAHSDVVIILGGEGSRVRLNDPEFLDDLKLDPQRQLIGAQCSGALILERLGLLQGRTATTTPFAVREMQAAGVVLQQRPLVVHGNVATAGGCLASLYMTAWILFRCIGVADAKQIFAEVAPVGDDAFWAVIERAVTAQIRATNVPNP</sequence>
<dbReference type="EMBL" id="MOAZ01000018">
    <property type="protein sequence ID" value="ROM46468.1"/>
    <property type="molecule type" value="Genomic_DNA"/>
</dbReference>
<evidence type="ECO:0000313" key="2">
    <source>
        <dbReference type="EMBL" id="ROM46468.1"/>
    </source>
</evidence>
<dbReference type="InterPro" id="IPR052158">
    <property type="entry name" value="INH-QAR"/>
</dbReference>
<dbReference type="PANTHER" id="PTHR43130">
    <property type="entry name" value="ARAC-FAMILY TRANSCRIPTIONAL REGULATOR"/>
    <property type="match status" value="1"/>
</dbReference>
<dbReference type="Gene3D" id="3.40.50.880">
    <property type="match status" value="1"/>
</dbReference>
<dbReference type="RefSeq" id="WP_123478094.1">
    <property type="nucleotide sequence ID" value="NZ_MOAZ01000018.1"/>
</dbReference>
<feature type="domain" description="DJ-1/PfpI" evidence="1">
    <location>
        <begin position="6"/>
        <end position="156"/>
    </location>
</feature>
<name>A0A423EZJ8_9PSED</name>
<dbReference type="AlphaFoldDB" id="A0A423EZJ8"/>
<evidence type="ECO:0000259" key="1">
    <source>
        <dbReference type="Pfam" id="PF01965"/>
    </source>
</evidence>